<feature type="coiled-coil region" evidence="1">
    <location>
        <begin position="103"/>
        <end position="162"/>
    </location>
</feature>
<sequence length="417" mass="45520">MKAGATPELSKSWWSKNKSKRLKSTGLGQVLGAYEAERKKWTKAVASGAHAFQIEPIHEAMTALLSTDLPKAVAKAIAACDPKKQKETLDALKKYDSVFRKELAALKKEFADREKMLKTARANLRSRADKLKADLAKRGEDAKKIEQTADKAEAALDKLVNRILHEQAGGKPDAAKALAKQADDEVGKIEALVVQVGRIHDEARKAVMGWPYEPGTLFEPSADPYRKFADDLNISVQGIGSVLSTVEYALEQANVAQQEIYRILRGAADTTKIHTEAFRKALIRAQKAITDGEVNLKRSRAIIAKASGDIQAVRSISDPAELRKALKQLANTLTLVSKGLKTGKRRIEQGRSALLRDVKGFPVAMQKDPQFADLRDQARNVMDIMDDDLKAFTAEGNKLRTLATDLKAAATASASAG</sequence>
<reference evidence="2 3" key="1">
    <citation type="submission" date="2023-04" db="EMBL/GenBank/DDBJ databases">
        <title>Marinoamorphus aggregata gen. nov., sp. Nov., isolate from tissue of brittle star Ophioplocus japonicus.</title>
        <authorList>
            <person name="Kawano K."/>
            <person name="Sawayama S."/>
            <person name="Nakagawa S."/>
        </authorList>
    </citation>
    <scope>NUCLEOTIDE SEQUENCE [LARGE SCALE GENOMIC DNA]</scope>
    <source>
        <strain evidence="2 3">NKW23</strain>
    </source>
</reference>
<evidence type="ECO:0000313" key="2">
    <source>
        <dbReference type="EMBL" id="GMG82453.1"/>
    </source>
</evidence>
<dbReference type="RefSeq" id="WP_285671230.1">
    <property type="nucleotide sequence ID" value="NZ_BSYI01000010.1"/>
</dbReference>
<evidence type="ECO:0000256" key="1">
    <source>
        <dbReference type="SAM" id="Coils"/>
    </source>
</evidence>
<dbReference type="EMBL" id="BSYI01000010">
    <property type="protein sequence ID" value="GMG82453.1"/>
    <property type="molecule type" value="Genomic_DNA"/>
</dbReference>
<name>A0ABQ6LMK2_9RHOB</name>
<keyword evidence="3" id="KW-1185">Reference proteome</keyword>
<protein>
    <submittedName>
        <fullName evidence="2">Uncharacterized protein</fullName>
    </submittedName>
</protein>
<comment type="caution">
    <text evidence="2">The sequence shown here is derived from an EMBL/GenBank/DDBJ whole genome shotgun (WGS) entry which is preliminary data.</text>
</comment>
<proteinExistence type="predicted"/>
<evidence type="ECO:0000313" key="3">
    <source>
        <dbReference type="Proteomes" id="UP001239909"/>
    </source>
</evidence>
<keyword evidence="1" id="KW-0175">Coiled coil</keyword>
<gene>
    <name evidence="2" type="ORF">LNKW23_16660</name>
</gene>
<organism evidence="2 3">
    <name type="scientific">Paralimibaculum aggregatum</name>
    <dbReference type="NCBI Taxonomy" id="3036245"/>
    <lineage>
        <taxon>Bacteria</taxon>
        <taxon>Pseudomonadati</taxon>
        <taxon>Pseudomonadota</taxon>
        <taxon>Alphaproteobacteria</taxon>
        <taxon>Rhodobacterales</taxon>
        <taxon>Paracoccaceae</taxon>
        <taxon>Paralimibaculum</taxon>
    </lineage>
</organism>
<dbReference type="Proteomes" id="UP001239909">
    <property type="component" value="Unassembled WGS sequence"/>
</dbReference>
<accession>A0ABQ6LMK2</accession>